<reference evidence="1" key="1">
    <citation type="journal article" date="2023" name="PhytoFront">
        <title>Draft Genome Resources of Seven Strains of Tilletia horrida, Causal Agent of Kernel Smut of Rice.</title>
        <authorList>
            <person name="Khanal S."/>
            <person name="Antony Babu S."/>
            <person name="Zhou X.G."/>
        </authorList>
    </citation>
    <scope>NUCLEOTIDE SEQUENCE</scope>
    <source>
        <strain evidence="1">TX6</strain>
    </source>
</reference>
<dbReference type="AlphaFoldDB" id="A0AAN6JYT3"/>
<dbReference type="PANTHER" id="PTHR34305">
    <property type="entry name" value="EXPRESSED PROTEIN"/>
    <property type="match status" value="1"/>
</dbReference>
<evidence type="ECO:0000313" key="2">
    <source>
        <dbReference type="Proteomes" id="UP001176517"/>
    </source>
</evidence>
<comment type="caution">
    <text evidence="1">The sequence shown here is derived from an EMBL/GenBank/DDBJ whole genome shotgun (WGS) entry which is preliminary data.</text>
</comment>
<dbReference type="EMBL" id="JAPDMZ010000052">
    <property type="protein sequence ID" value="KAK0553335.1"/>
    <property type="molecule type" value="Genomic_DNA"/>
</dbReference>
<evidence type="ECO:0000313" key="1">
    <source>
        <dbReference type="EMBL" id="KAK0553335.1"/>
    </source>
</evidence>
<name>A0AAN6JYT3_9BASI</name>
<accession>A0AAN6JYT3</accession>
<proteinExistence type="predicted"/>
<protein>
    <submittedName>
        <fullName evidence="1">Uncharacterized protein</fullName>
    </submittedName>
</protein>
<dbReference type="Proteomes" id="UP001176517">
    <property type="component" value="Unassembled WGS sequence"/>
</dbReference>
<dbReference type="PANTHER" id="PTHR34305:SF1">
    <property type="entry name" value="SWIM-TYPE DOMAIN-CONTAINING PROTEIN"/>
    <property type="match status" value="1"/>
</dbReference>
<gene>
    <name evidence="1" type="ORF">OC846_002580</name>
</gene>
<keyword evidence="2" id="KW-1185">Reference proteome</keyword>
<organism evidence="1 2">
    <name type="scientific">Tilletia horrida</name>
    <dbReference type="NCBI Taxonomy" id="155126"/>
    <lineage>
        <taxon>Eukaryota</taxon>
        <taxon>Fungi</taxon>
        <taxon>Dikarya</taxon>
        <taxon>Basidiomycota</taxon>
        <taxon>Ustilaginomycotina</taxon>
        <taxon>Exobasidiomycetes</taxon>
        <taxon>Tilletiales</taxon>
        <taxon>Tilletiaceae</taxon>
        <taxon>Tilletia</taxon>
    </lineage>
</organism>
<sequence length="299" mass="33175">MCRPISLPAIAVVGDESVPVGSELYNLHANRLSIICPVIGNLARHVAQVVHYNVTSTAAIRNLWRAIKHSVDHYESTLPLRQTPLPAVAVAQPQTSAGVHYGSSKIRERPQYPHLKESKKFHSVQDVPASDSTTCNKFYSDYIKPRRTGGIMAIWCRHAIAMGFHCIPSAEGRDDVFSALFCYWPTPPRVVVYDFACQLASYCLAREPTFFADTLFVVDELHQHGHSQCTPSSWLSTYMANDPTLRHLNSSAAECGNAGLGRIKKSVAYATAPHAVAITKHFLSLWNRQKIRELTHVAS</sequence>